<feature type="region of interest" description="Disordered" evidence="1">
    <location>
        <begin position="27"/>
        <end position="63"/>
    </location>
</feature>
<feature type="compositionally biased region" description="Pro residues" evidence="1">
    <location>
        <begin position="42"/>
        <end position="54"/>
    </location>
</feature>
<proteinExistence type="predicted"/>
<evidence type="ECO:0000256" key="1">
    <source>
        <dbReference type="SAM" id="MobiDB-lite"/>
    </source>
</evidence>
<organism evidence="2 3">
    <name type="scientific">Cyclocybe aegerita</name>
    <name type="common">Black poplar mushroom</name>
    <name type="synonym">Agrocybe aegerita</name>
    <dbReference type="NCBI Taxonomy" id="1973307"/>
    <lineage>
        <taxon>Eukaryota</taxon>
        <taxon>Fungi</taxon>
        <taxon>Dikarya</taxon>
        <taxon>Basidiomycota</taxon>
        <taxon>Agaricomycotina</taxon>
        <taxon>Agaricomycetes</taxon>
        <taxon>Agaricomycetidae</taxon>
        <taxon>Agaricales</taxon>
        <taxon>Agaricineae</taxon>
        <taxon>Bolbitiaceae</taxon>
        <taxon>Cyclocybe</taxon>
    </lineage>
</organism>
<dbReference type="Proteomes" id="UP000467700">
    <property type="component" value="Unassembled WGS sequence"/>
</dbReference>
<protein>
    <submittedName>
        <fullName evidence="2">Uncharacterized protein</fullName>
    </submittedName>
</protein>
<reference evidence="2 3" key="1">
    <citation type="submission" date="2020-01" db="EMBL/GenBank/DDBJ databases">
        <authorList>
            <person name="Gupta K D."/>
        </authorList>
    </citation>
    <scope>NUCLEOTIDE SEQUENCE [LARGE SCALE GENOMIC DNA]</scope>
</reference>
<gene>
    <name evidence="2" type="ORF">AAE3_LOCUS13114</name>
</gene>
<evidence type="ECO:0000313" key="2">
    <source>
        <dbReference type="EMBL" id="CAA7270873.1"/>
    </source>
</evidence>
<name>A0A8S0XTA8_CYCAE</name>
<keyword evidence="3" id="KW-1185">Reference proteome</keyword>
<accession>A0A8S0XTA8</accession>
<dbReference type="EMBL" id="CACVBS010000099">
    <property type="protein sequence ID" value="CAA7270873.1"/>
    <property type="molecule type" value="Genomic_DNA"/>
</dbReference>
<comment type="caution">
    <text evidence="2">The sequence shown here is derived from an EMBL/GenBank/DDBJ whole genome shotgun (WGS) entry which is preliminary data.</text>
</comment>
<dbReference type="AlphaFoldDB" id="A0A8S0XTA8"/>
<evidence type="ECO:0000313" key="3">
    <source>
        <dbReference type="Proteomes" id="UP000467700"/>
    </source>
</evidence>
<sequence>MGSGPGVPSFSVDSAARAYGHSRSLLAICPHPRHPSSSSSPPQAPLPPLSPAAPSPASTGVHMSVCSNTDRRLLDASGLTLSPVLCPPPTQILYGEVGVESNAEAELRVG</sequence>